<feature type="compositionally biased region" description="Acidic residues" evidence="6">
    <location>
        <begin position="512"/>
        <end position="525"/>
    </location>
</feature>
<dbReference type="GO" id="GO:0000228">
    <property type="term" value="C:nuclear chromosome"/>
    <property type="evidence" value="ECO:0007669"/>
    <property type="project" value="InterPro"/>
</dbReference>
<dbReference type="Proteomes" id="UP000309340">
    <property type="component" value="Unassembled WGS sequence"/>
</dbReference>
<feature type="region of interest" description="Disordered" evidence="6">
    <location>
        <begin position="56"/>
        <end position="104"/>
    </location>
</feature>
<comment type="caution">
    <text evidence="7">The sequence shown here is derived from an EMBL/GenBank/DDBJ whole genome shotgun (WGS) entry which is preliminary data.</text>
</comment>
<keyword evidence="4" id="KW-0804">Transcription</keyword>
<evidence type="ECO:0000256" key="1">
    <source>
        <dbReference type="ARBA" id="ARBA00004123"/>
    </source>
</evidence>
<comment type="subcellular location">
    <subcellularLocation>
        <location evidence="1">Nucleus</location>
    </subcellularLocation>
</comment>
<evidence type="ECO:0000256" key="4">
    <source>
        <dbReference type="ARBA" id="ARBA00023163"/>
    </source>
</evidence>
<reference evidence="7 8" key="1">
    <citation type="submission" date="2017-03" db="EMBL/GenBank/DDBJ databases">
        <title>Genomes of endolithic fungi from Antarctica.</title>
        <authorList>
            <person name="Coleine C."/>
            <person name="Masonjones S."/>
            <person name="Stajich J.E."/>
        </authorList>
    </citation>
    <scope>NUCLEOTIDE SEQUENCE [LARGE SCALE GENOMIC DNA]</scope>
    <source>
        <strain evidence="7 8">CCFEE 5184</strain>
    </source>
</reference>
<feature type="region of interest" description="Disordered" evidence="6">
    <location>
        <begin position="1"/>
        <end position="33"/>
    </location>
</feature>
<sequence>MAAPSPPVSQPQWDGSAGAVQAPGHDETHAMNADIAANVNGKDAMREVKQRAKEVMGAAAGVRKVTTPSTPMRASPMPNGSTQTNGASQLSRKRSRNGTQLPLRPELATIVDGDGTVHTPDEVLLDRYLQRDMVHGAAMNEQGERSRALVLEKEREKDFYLTQVKAARQSNPGSVFGYGYMGYGNRTTEGKTQLVYNSLRGPTKGRKTRELHINRKENAKQAEQHEELVPLRLDIELDKLRLRDTFTWNLHEKLISPDMLAEYLLEDLRIPPENLHEVSRQVKGEMQEQIQNFYPHIIVEDGPLEPGQPYHNHKDDEMRILIKLNITIGRITLMDQFEWDLNNPLNSPEEFARHMAWENALSGEFTTAIAHSIREQSQLYTKSLYLTGHNFDGRPVEDLELKEAFLPTPLHSVFRPQNSQKDWMPYMYEMSEAEFERLETSMMREHRAQKRQSTRRGGPALPDLKDRQRTLRSLIVHSVIPGAVETFETTGIPKTRRGGKGGRRGGPRGDVDVDTDDLESGDESAPESPAPSALNAAGAAGTTRTRGMRGAATAAQAAMRANYGARSATPDSQLLAPPDPPRTVGRRSLLRDESVLDDGDTLIVKLKIGKARLKAWWEEYRAKKRASEYPLSGYASQPLPPPVKGLVVGTPAKGGATGTPALNWKALPHSPNAPLPNVHHRAPSATRGVTYDSRGGTEADHWPKQDELPPPPPPWLNTAIHHLRTRHPDSDFEPLMRPYALDSAEGKQVKIPALEPGAPPPQVVQIKFLPRIRCNDCPGKLYTAQPGKVVEDFEVHLRNRLHRAAVLERQGG</sequence>
<evidence type="ECO:0000256" key="3">
    <source>
        <dbReference type="ARBA" id="ARBA00023015"/>
    </source>
</evidence>
<evidence type="ECO:0000256" key="2">
    <source>
        <dbReference type="ARBA" id="ARBA00010239"/>
    </source>
</evidence>
<dbReference type="InterPro" id="IPR006939">
    <property type="entry name" value="SNF5"/>
</dbReference>
<feature type="region of interest" description="Disordered" evidence="6">
    <location>
        <begin position="690"/>
        <end position="711"/>
    </location>
</feature>
<keyword evidence="8" id="KW-1185">Reference proteome</keyword>
<proteinExistence type="inferred from homology"/>
<evidence type="ECO:0000313" key="8">
    <source>
        <dbReference type="Proteomes" id="UP000309340"/>
    </source>
</evidence>
<evidence type="ECO:0000256" key="5">
    <source>
        <dbReference type="ARBA" id="ARBA00023242"/>
    </source>
</evidence>
<dbReference type="AlphaFoldDB" id="A0A4U0Y667"/>
<feature type="region of interest" description="Disordered" evidence="6">
    <location>
        <begin position="443"/>
        <end position="466"/>
    </location>
</feature>
<keyword evidence="3" id="KW-0805">Transcription regulation</keyword>
<feature type="compositionally biased region" description="Basic residues" evidence="6">
    <location>
        <begin position="494"/>
        <end position="506"/>
    </location>
</feature>
<organism evidence="7 8">
    <name type="scientific">Friedmanniomyces simplex</name>
    <dbReference type="NCBI Taxonomy" id="329884"/>
    <lineage>
        <taxon>Eukaryota</taxon>
        <taxon>Fungi</taxon>
        <taxon>Dikarya</taxon>
        <taxon>Ascomycota</taxon>
        <taxon>Pezizomycotina</taxon>
        <taxon>Dothideomycetes</taxon>
        <taxon>Dothideomycetidae</taxon>
        <taxon>Mycosphaerellales</taxon>
        <taxon>Teratosphaeriaceae</taxon>
        <taxon>Friedmanniomyces</taxon>
    </lineage>
</organism>
<feature type="compositionally biased region" description="Basic and acidic residues" evidence="6">
    <location>
        <begin position="695"/>
        <end position="707"/>
    </location>
</feature>
<protein>
    <recommendedName>
        <fullName evidence="9">SWI/SNF chromatin-remodeling complex subunit snf5</fullName>
    </recommendedName>
</protein>
<dbReference type="GO" id="GO:0006338">
    <property type="term" value="P:chromatin remodeling"/>
    <property type="evidence" value="ECO:0007669"/>
    <property type="project" value="InterPro"/>
</dbReference>
<evidence type="ECO:0000313" key="7">
    <source>
        <dbReference type="EMBL" id="TKA83115.1"/>
    </source>
</evidence>
<gene>
    <name evidence="7" type="ORF">B0A55_00906</name>
</gene>
<dbReference type="EMBL" id="NAJQ01000016">
    <property type="protein sequence ID" value="TKA83115.1"/>
    <property type="molecule type" value="Genomic_DNA"/>
</dbReference>
<dbReference type="Pfam" id="PF04855">
    <property type="entry name" value="SNF5"/>
    <property type="match status" value="1"/>
</dbReference>
<dbReference type="OrthoDB" id="515064at2759"/>
<name>A0A4U0Y667_9PEZI</name>
<evidence type="ECO:0000256" key="6">
    <source>
        <dbReference type="SAM" id="MobiDB-lite"/>
    </source>
</evidence>
<dbReference type="PANTHER" id="PTHR10019">
    <property type="entry name" value="SNF5"/>
    <property type="match status" value="1"/>
</dbReference>
<dbReference type="STRING" id="329884.A0A4U0Y667"/>
<feature type="region of interest" description="Disordered" evidence="6">
    <location>
        <begin position="490"/>
        <end position="588"/>
    </location>
</feature>
<feature type="compositionally biased region" description="Low complexity" evidence="6">
    <location>
        <begin position="536"/>
        <end position="561"/>
    </location>
</feature>
<accession>A0A4U0Y667</accession>
<feature type="compositionally biased region" description="Polar residues" evidence="6">
    <location>
        <begin position="66"/>
        <end position="90"/>
    </location>
</feature>
<keyword evidence="5" id="KW-0539">Nucleus</keyword>
<comment type="similarity">
    <text evidence="2">Belongs to the SNF5 family.</text>
</comment>
<evidence type="ECO:0008006" key="9">
    <source>
        <dbReference type="Google" id="ProtNLM"/>
    </source>
</evidence>